<dbReference type="Proteomes" id="UP000008634">
    <property type="component" value="Chromosome"/>
</dbReference>
<dbReference type="EMBL" id="CP002453">
    <property type="protein sequence ID" value="ADV50074.1"/>
    <property type="molecule type" value="Genomic_DNA"/>
</dbReference>
<name>E6XCT3_CELAD</name>
<evidence type="ECO:0000256" key="1">
    <source>
        <dbReference type="SAM" id="SignalP"/>
    </source>
</evidence>
<dbReference type="HOGENOM" id="CLU_3267540_0_0_10"/>
<keyword evidence="1" id="KW-0732">Signal</keyword>
<feature type="signal peptide" evidence="1">
    <location>
        <begin position="1"/>
        <end position="22"/>
    </location>
</feature>
<evidence type="ECO:0000313" key="2">
    <source>
        <dbReference type="EMBL" id="ADV50074.1"/>
    </source>
</evidence>
<dbReference type="KEGG" id="cao:Celal_2792"/>
<protein>
    <submittedName>
        <fullName evidence="2">Uncharacterized protein</fullName>
    </submittedName>
</protein>
<keyword evidence="3" id="KW-1185">Reference proteome</keyword>
<accession>E6XCT3</accession>
<feature type="chain" id="PRO_5003215646" evidence="1">
    <location>
        <begin position="23"/>
        <end position="41"/>
    </location>
</feature>
<gene>
    <name evidence="2" type="ordered locus">Celal_2792</name>
</gene>
<organism evidence="2 3">
    <name type="scientific">Cellulophaga algicola (strain DSM 14237 / IC166 / ACAM 630)</name>
    <dbReference type="NCBI Taxonomy" id="688270"/>
    <lineage>
        <taxon>Bacteria</taxon>
        <taxon>Pseudomonadati</taxon>
        <taxon>Bacteroidota</taxon>
        <taxon>Flavobacteriia</taxon>
        <taxon>Flavobacteriales</taxon>
        <taxon>Flavobacteriaceae</taxon>
        <taxon>Cellulophaga</taxon>
    </lineage>
</organism>
<proteinExistence type="predicted"/>
<sequence length="41" mass="4502">MKKMQLSFSFFLMLFFAQGLLAQSTIVSGTVHATDGVPHSK</sequence>
<evidence type="ECO:0000313" key="3">
    <source>
        <dbReference type="Proteomes" id="UP000008634"/>
    </source>
</evidence>
<dbReference type="AlphaFoldDB" id="E6XCT3"/>
<reference evidence="2 3" key="1">
    <citation type="journal article" date="2010" name="Stand. Genomic Sci.">
        <title>Complete genome sequence of Cellulophaga algicola type strain (IC166).</title>
        <authorList>
            <person name="Abt B."/>
            <person name="Lu M."/>
            <person name="Misra M."/>
            <person name="Han C."/>
            <person name="Nolan M."/>
            <person name="Lucas S."/>
            <person name="Hammon N."/>
            <person name="Deshpande S."/>
            <person name="Cheng J.F."/>
            <person name="Tapia R."/>
            <person name="Goodwin L."/>
            <person name="Pitluck S."/>
            <person name="Liolios K."/>
            <person name="Pagani I."/>
            <person name="Ivanova N."/>
            <person name="Mavromatis K."/>
            <person name="Ovchinikova G."/>
            <person name="Pati A."/>
            <person name="Chen A."/>
            <person name="Palaniappan K."/>
            <person name="Land M."/>
            <person name="Hauser L."/>
            <person name="Chang Y.J."/>
            <person name="Jeffries C.D."/>
            <person name="Detter J.C."/>
            <person name="Brambilla E."/>
            <person name="Rohde M."/>
            <person name="Tindall B.J."/>
            <person name="Goker M."/>
            <person name="Woyke T."/>
            <person name="Bristow J."/>
            <person name="Eisen J.A."/>
            <person name="Markowitz V."/>
            <person name="Hugenholtz P."/>
            <person name="Kyrpides N.C."/>
            <person name="Klenk H.P."/>
            <person name="Lapidus A."/>
        </authorList>
    </citation>
    <scope>NUCLEOTIDE SEQUENCE [LARGE SCALE GENOMIC DNA]</scope>
    <source>
        <strain evidence="3">DSM 14237 / IC166 / ACAM 630</strain>
    </source>
</reference>
<dbReference type="STRING" id="688270.Celal_2792"/>